<dbReference type="WBParaSite" id="L893_g20493.t1">
    <property type="protein sequence ID" value="L893_g20493.t1"/>
    <property type="gene ID" value="L893_g20493"/>
</dbReference>
<comment type="similarity">
    <text evidence="2">Belongs to the XPF family.</text>
</comment>
<keyword evidence="3" id="KW-0540">Nuclease</keyword>
<evidence type="ECO:0000256" key="9">
    <source>
        <dbReference type="ARBA" id="ARBA00023242"/>
    </source>
</evidence>
<evidence type="ECO:0000256" key="8">
    <source>
        <dbReference type="ARBA" id="ARBA00023204"/>
    </source>
</evidence>
<evidence type="ECO:0000256" key="7">
    <source>
        <dbReference type="ARBA" id="ARBA00023125"/>
    </source>
</evidence>
<keyword evidence="5" id="KW-0227">DNA damage</keyword>
<evidence type="ECO:0000256" key="3">
    <source>
        <dbReference type="ARBA" id="ARBA00022722"/>
    </source>
</evidence>
<dbReference type="CDD" id="cd20078">
    <property type="entry name" value="XPF_nuclease_XPF_euk"/>
    <property type="match status" value="1"/>
</dbReference>
<keyword evidence="13" id="KW-1185">Reference proteome</keyword>
<evidence type="ECO:0000256" key="11">
    <source>
        <dbReference type="SAM" id="MobiDB-lite"/>
    </source>
</evidence>
<proteinExistence type="inferred from homology"/>
<dbReference type="SUPFAM" id="SSF52980">
    <property type="entry name" value="Restriction endonuclease-like"/>
    <property type="match status" value="1"/>
</dbReference>
<dbReference type="InterPro" id="IPR006166">
    <property type="entry name" value="ERCC4_domain"/>
</dbReference>
<dbReference type="PANTHER" id="PTHR10150:SF0">
    <property type="entry name" value="DNA REPAIR ENDONUCLEASE XPF"/>
    <property type="match status" value="1"/>
</dbReference>
<dbReference type="GO" id="GO:0003684">
    <property type="term" value="F:damaged DNA binding"/>
    <property type="evidence" value="ECO:0007669"/>
    <property type="project" value="TreeGrafter"/>
</dbReference>
<evidence type="ECO:0000259" key="12">
    <source>
        <dbReference type="SMART" id="SM00891"/>
    </source>
</evidence>
<dbReference type="GO" id="GO:0000014">
    <property type="term" value="F:single-stranded DNA endodeoxyribonuclease activity"/>
    <property type="evidence" value="ECO:0007669"/>
    <property type="project" value="TreeGrafter"/>
</dbReference>
<dbReference type="SMART" id="SM00891">
    <property type="entry name" value="ERCC4"/>
    <property type="match status" value="1"/>
</dbReference>
<keyword evidence="8" id="KW-0234">DNA repair</keyword>
<dbReference type="FunFam" id="3.40.50.10130:FF:000002">
    <property type="entry name" value="DNA repair endonuclease XPF"/>
    <property type="match status" value="1"/>
</dbReference>
<feature type="region of interest" description="Disordered" evidence="11">
    <location>
        <begin position="333"/>
        <end position="358"/>
    </location>
</feature>
<dbReference type="Pfam" id="PF02732">
    <property type="entry name" value="ERCC4"/>
    <property type="match status" value="1"/>
</dbReference>
<organism evidence="13 14">
    <name type="scientific">Steinernema glaseri</name>
    <dbReference type="NCBI Taxonomy" id="37863"/>
    <lineage>
        <taxon>Eukaryota</taxon>
        <taxon>Metazoa</taxon>
        <taxon>Ecdysozoa</taxon>
        <taxon>Nematoda</taxon>
        <taxon>Chromadorea</taxon>
        <taxon>Rhabditida</taxon>
        <taxon>Tylenchina</taxon>
        <taxon>Panagrolaimomorpha</taxon>
        <taxon>Strongyloidoidea</taxon>
        <taxon>Steinernematidae</taxon>
        <taxon>Steinernema</taxon>
    </lineage>
</organism>
<feature type="domain" description="ERCC4" evidence="12">
    <location>
        <begin position="181"/>
        <end position="261"/>
    </location>
</feature>
<protein>
    <recommendedName>
        <fullName evidence="10">DNA repair endonuclease XPF</fullName>
    </recommendedName>
</protein>
<evidence type="ECO:0000256" key="4">
    <source>
        <dbReference type="ARBA" id="ARBA00022759"/>
    </source>
</evidence>
<sequence>MNLKSIVQHSVAPLKASSPFAYLVEMYLHQHNNENRKEADSNSEASGSCQSQLVNEVPFEDPQVLILAHGERYNLINHLESLKPEFIIFYNMDLLSLRIVETFKAVNQCPMRVYSLMYRESTEEDRYLCSLQREQLGFEQLLREQMVLLVPREYNIEREQPPMIQKSTRDARNAQDFQNPSVIIDMREFNSELPTVLYKKGIDLIPSTVEVGDYILSDDIAVERKALDDLTQSLHSGRVFKQVQQMIASYKHSVLLIESREKFRLKMVNGGPFQGEMTRRCCETRSLFCILLRSNPKLNCLWSLDPRNTAELFEELKMNQANPSLEKALAIKSDDGSNEEEPLDGATGTVQAEDGQKKTKTKKLNSVLQRQMIHIPGLTAGDAERIMKSEVLSNLHQLAAASESRIMEANNQNAVQAQKLAHFFSVDFRYL</sequence>
<reference evidence="14" key="1">
    <citation type="submission" date="2016-11" db="UniProtKB">
        <authorList>
            <consortium name="WormBaseParasite"/>
        </authorList>
    </citation>
    <scope>IDENTIFICATION</scope>
</reference>
<keyword evidence="4" id="KW-0255">Endonuclease</keyword>
<dbReference type="PANTHER" id="PTHR10150">
    <property type="entry name" value="DNA REPAIR ENDONUCLEASE XPF"/>
    <property type="match status" value="1"/>
</dbReference>
<evidence type="ECO:0000256" key="5">
    <source>
        <dbReference type="ARBA" id="ARBA00022763"/>
    </source>
</evidence>
<dbReference type="InterPro" id="IPR011335">
    <property type="entry name" value="Restrct_endonuc-II-like"/>
</dbReference>
<evidence type="ECO:0000313" key="13">
    <source>
        <dbReference type="Proteomes" id="UP000095287"/>
    </source>
</evidence>
<dbReference type="GO" id="GO:1901255">
    <property type="term" value="P:nucleotide-excision repair involved in interstrand cross-link repair"/>
    <property type="evidence" value="ECO:0007669"/>
    <property type="project" value="TreeGrafter"/>
</dbReference>
<dbReference type="GO" id="GO:0000110">
    <property type="term" value="C:nucleotide-excision repair factor 1 complex"/>
    <property type="evidence" value="ECO:0007669"/>
    <property type="project" value="TreeGrafter"/>
</dbReference>
<evidence type="ECO:0000256" key="2">
    <source>
        <dbReference type="ARBA" id="ARBA00010015"/>
    </source>
</evidence>
<keyword evidence="9" id="KW-0539">Nucleus</keyword>
<evidence type="ECO:0000256" key="6">
    <source>
        <dbReference type="ARBA" id="ARBA00022801"/>
    </source>
</evidence>
<dbReference type="GO" id="GO:0000712">
    <property type="term" value="P:resolution of meiotic recombination intermediates"/>
    <property type="evidence" value="ECO:0007669"/>
    <property type="project" value="TreeGrafter"/>
</dbReference>
<evidence type="ECO:0000256" key="10">
    <source>
        <dbReference type="ARBA" id="ARBA00072370"/>
    </source>
</evidence>
<dbReference type="GO" id="GO:0000724">
    <property type="term" value="P:double-strand break repair via homologous recombination"/>
    <property type="evidence" value="ECO:0007669"/>
    <property type="project" value="TreeGrafter"/>
</dbReference>
<dbReference type="AlphaFoldDB" id="A0A1I7YXF5"/>
<evidence type="ECO:0000313" key="14">
    <source>
        <dbReference type="WBParaSite" id="L893_g20493.t1"/>
    </source>
</evidence>
<accession>A0A1I7YXF5</accession>
<name>A0A1I7YXF5_9BILA</name>
<keyword evidence="6" id="KW-0378">Hydrolase</keyword>
<dbReference type="Gene3D" id="3.40.50.10130">
    <property type="match status" value="1"/>
</dbReference>
<dbReference type="Proteomes" id="UP000095287">
    <property type="component" value="Unplaced"/>
</dbReference>
<dbReference type="InterPro" id="IPR047520">
    <property type="entry name" value="XPF_nuclease"/>
</dbReference>
<dbReference type="GO" id="GO:0003697">
    <property type="term" value="F:single-stranded DNA binding"/>
    <property type="evidence" value="ECO:0007669"/>
    <property type="project" value="TreeGrafter"/>
</dbReference>
<keyword evidence="7" id="KW-0238">DNA-binding</keyword>
<evidence type="ECO:0000256" key="1">
    <source>
        <dbReference type="ARBA" id="ARBA00004123"/>
    </source>
</evidence>
<comment type="subcellular location">
    <subcellularLocation>
        <location evidence="1">Nucleus</location>
    </subcellularLocation>
</comment>